<evidence type="ECO:0000313" key="2">
    <source>
        <dbReference type="Proteomes" id="UP000887013"/>
    </source>
</evidence>
<keyword evidence="2" id="KW-1185">Reference proteome</keyword>
<accession>A0A8X6QS91</accession>
<name>A0A8X6QS91_NEPPI</name>
<sequence length="208" mass="23773">MIFEIQKSLLSLENVLNNSGITREVITNLSSQYKEKIPIAAQDVALCSELNIKKLVAENHQRFLDLHCRNNCAFRQQIENDLCENLLLCHFYDALNNSLFRFENMASGRNQPAKASGGDGKLHSAAKNSHLYQNSLPIAKKVTLETFRCRQARWPGSNPSRGWALRYQMRSNPFLPLAVICILRDTVMLKIERNQRDLCRVIGTLRTL</sequence>
<dbReference type="AlphaFoldDB" id="A0A8X6QS91"/>
<reference evidence="1" key="1">
    <citation type="submission" date="2020-08" db="EMBL/GenBank/DDBJ databases">
        <title>Multicomponent nature underlies the extraordinary mechanical properties of spider dragline silk.</title>
        <authorList>
            <person name="Kono N."/>
            <person name="Nakamura H."/>
            <person name="Mori M."/>
            <person name="Yoshida Y."/>
            <person name="Ohtoshi R."/>
            <person name="Malay A.D."/>
            <person name="Moran D.A.P."/>
            <person name="Tomita M."/>
            <person name="Numata K."/>
            <person name="Arakawa K."/>
        </authorList>
    </citation>
    <scope>NUCLEOTIDE SEQUENCE</scope>
</reference>
<protein>
    <submittedName>
        <fullName evidence="1">Uncharacterized protein</fullName>
    </submittedName>
</protein>
<dbReference type="OrthoDB" id="6426990at2759"/>
<comment type="caution">
    <text evidence="1">The sequence shown here is derived from an EMBL/GenBank/DDBJ whole genome shotgun (WGS) entry which is preliminary data.</text>
</comment>
<dbReference type="EMBL" id="BMAW01083370">
    <property type="protein sequence ID" value="GFU33698.1"/>
    <property type="molecule type" value="Genomic_DNA"/>
</dbReference>
<organism evidence="1 2">
    <name type="scientific">Nephila pilipes</name>
    <name type="common">Giant wood spider</name>
    <name type="synonym">Nephila maculata</name>
    <dbReference type="NCBI Taxonomy" id="299642"/>
    <lineage>
        <taxon>Eukaryota</taxon>
        <taxon>Metazoa</taxon>
        <taxon>Ecdysozoa</taxon>
        <taxon>Arthropoda</taxon>
        <taxon>Chelicerata</taxon>
        <taxon>Arachnida</taxon>
        <taxon>Araneae</taxon>
        <taxon>Araneomorphae</taxon>
        <taxon>Entelegynae</taxon>
        <taxon>Araneoidea</taxon>
        <taxon>Nephilidae</taxon>
        <taxon>Nephila</taxon>
    </lineage>
</organism>
<dbReference type="Proteomes" id="UP000887013">
    <property type="component" value="Unassembled WGS sequence"/>
</dbReference>
<gene>
    <name evidence="1" type="ORF">NPIL_562861</name>
</gene>
<evidence type="ECO:0000313" key="1">
    <source>
        <dbReference type="EMBL" id="GFU33698.1"/>
    </source>
</evidence>
<proteinExistence type="predicted"/>